<dbReference type="PANTHER" id="PTHR42996:SF1">
    <property type="entry name" value="PHOSPHATE-BINDING PROTEIN PSTS"/>
    <property type="match status" value="1"/>
</dbReference>
<evidence type="ECO:0000256" key="2">
    <source>
        <dbReference type="ARBA" id="ARBA00022448"/>
    </source>
</evidence>
<dbReference type="GO" id="GO:0035435">
    <property type="term" value="P:phosphate ion transmembrane transport"/>
    <property type="evidence" value="ECO:0007669"/>
    <property type="project" value="InterPro"/>
</dbReference>
<evidence type="ECO:0000256" key="1">
    <source>
        <dbReference type="ARBA" id="ARBA00008725"/>
    </source>
</evidence>
<evidence type="ECO:0000259" key="6">
    <source>
        <dbReference type="Pfam" id="PF12849"/>
    </source>
</evidence>
<feature type="chain" id="PRO_5027068676" description="Phosphate-binding protein" evidence="5">
    <location>
        <begin position="32"/>
        <end position="358"/>
    </location>
</feature>
<accession>A0A6J4VGF5</accession>
<dbReference type="CDD" id="cd13565">
    <property type="entry name" value="PBP2_PstS"/>
    <property type="match status" value="1"/>
</dbReference>
<evidence type="ECO:0000256" key="4">
    <source>
        <dbReference type="PIRNR" id="PIRNR002756"/>
    </source>
</evidence>
<name>A0A6J4VGF5_9CYAN</name>
<feature type="domain" description="PBP" evidence="6">
    <location>
        <begin position="35"/>
        <end position="316"/>
    </location>
</feature>
<dbReference type="GO" id="GO:0042301">
    <property type="term" value="F:phosphate ion binding"/>
    <property type="evidence" value="ECO:0007669"/>
    <property type="project" value="InterPro"/>
</dbReference>
<dbReference type="InterPro" id="IPR050962">
    <property type="entry name" value="Phosphate-bind_PstS"/>
</dbReference>
<dbReference type="AlphaFoldDB" id="A0A6J4VGF5"/>
<organism evidence="7">
    <name type="scientific">uncultured Synechococcales cyanobacterium</name>
    <dbReference type="NCBI Taxonomy" id="1936017"/>
    <lineage>
        <taxon>Bacteria</taxon>
        <taxon>Bacillati</taxon>
        <taxon>Cyanobacteriota</taxon>
        <taxon>Cyanophyceae</taxon>
        <taxon>Synechococcales</taxon>
        <taxon>environmental samples</taxon>
    </lineage>
</organism>
<keyword evidence="2 4" id="KW-0813">Transport</keyword>
<keyword evidence="3 4" id="KW-0592">Phosphate transport</keyword>
<comment type="similarity">
    <text evidence="1 4">Belongs to the PstS family.</text>
</comment>
<dbReference type="PIRSF" id="PIRSF002756">
    <property type="entry name" value="PstS"/>
    <property type="match status" value="1"/>
</dbReference>
<dbReference type="GO" id="GO:0043190">
    <property type="term" value="C:ATP-binding cassette (ABC) transporter complex"/>
    <property type="evidence" value="ECO:0007669"/>
    <property type="project" value="InterPro"/>
</dbReference>
<evidence type="ECO:0000256" key="3">
    <source>
        <dbReference type="ARBA" id="ARBA00022592"/>
    </source>
</evidence>
<evidence type="ECO:0000256" key="5">
    <source>
        <dbReference type="SAM" id="SignalP"/>
    </source>
</evidence>
<dbReference type="Pfam" id="PF12849">
    <property type="entry name" value="PBP_like_2"/>
    <property type="match status" value="1"/>
</dbReference>
<dbReference type="InterPro" id="IPR005673">
    <property type="entry name" value="ABC_phos-bd_PstS"/>
</dbReference>
<sequence>MAFPTTNLQRTATTSAVTAAFVFGPFLTAIAQAVPLTGAGATFPEPLYQRYASEIKKVYPDLQINYQGIGSGGGIKQLTAGTVDFGASDTAMTNEEAAKVSRGVIYVPTAGGAVAVVYNLPGVNNLKLSRKTLPAIFSGQITRWNDSRIVADNPGVRLPAQPIRLATRADSSGTTFIFTNHLSAIDPYFKGRIGANKAPRWTRNSLKAKGNPGVAQIVKRTPGAVGYVESSFSKTNRLQTAQVQAKNGSYVAPTVQAANQALQAVQFDSDNRVDFTKLGDPANGYPITGLTWIMVYKQYADPAKADSVKRMVQWILTRGQALNSSLEYTQIPQSTANRVVQAVQSGVGVSTAATGSGR</sequence>
<dbReference type="EMBL" id="CADCWO010000132">
    <property type="protein sequence ID" value="CAA9577309.1"/>
    <property type="molecule type" value="Genomic_DNA"/>
</dbReference>
<dbReference type="NCBIfam" id="TIGR00975">
    <property type="entry name" value="3a0107s03"/>
    <property type="match status" value="1"/>
</dbReference>
<reference evidence="7" key="1">
    <citation type="submission" date="2020-02" db="EMBL/GenBank/DDBJ databases">
        <authorList>
            <person name="Meier V. D."/>
        </authorList>
    </citation>
    <scope>NUCLEOTIDE SEQUENCE</scope>
    <source>
        <strain evidence="7">AVDCRST_MAG81</strain>
    </source>
</reference>
<dbReference type="Gene3D" id="3.40.190.10">
    <property type="entry name" value="Periplasmic binding protein-like II"/>
    <property type="match status" value="2"/>
</dbReference>
<feature type="signal peptide" evidence="5">
    <location>
        <begin position="1"/>
        <end position="31"/>
    </location>
</feature>
<keyword evidence="5" id="KW-0732">Signal</keyword>
<proteinExistence type="inferred from homology"/>
<evidence type="ECO:0000313" key="7">
    <source>
        <dbReference type="EMBL" id="CAA9577309.1"/>
    </source>
</evidence>
<dbReference type="InterPro" id="IPR024370">
    <property type="entry name" value="PBP_domain"/>
</dbReference>
<gene>
    <name evidence="7" type="ORF">AVDCRST_MAG81-2504</name>
</gene>
<dbReference type="SUPFAM" id="SSF53850">
    <property type="entry name" value="Periplasmic binding protein-like II"/>
    <property type="match status" value="1"/>
</dbReference>
<dbReference type="PANTHER" id="PTHR42996">
    <property type="entry name" value="PHOSPHATE-BINDING PROTEIN PSTS"/>
    <property type="match status" value="1"/>
</dbReference>
<protein>
    <recommendedName>
        <fullName evidence="4">Phosphate-binding protein</fullName>
    </recommendedName>
</protein>